<dbReference type="KEGG" id="sof:NCTC11214_05769"/>
<dbReference type="AlphaFoldDB" id="A0A3S4HWP9"/>
<sequence>MTARALAQAYRYARVGAHIDIGVMPRQEGRPVPGVVEQDIVGDQKLMLTAVPFAGRATFSHWRVDDAIVERGKPHIVINTGARARSGPALRNWPRCMMSPLSPICRWKGFWFL</sequence>
<reference evidence="1 2" key="1">
    <citation type="submission" date="2018-12" db="EMBL/GenBank/DDBJ databases">
        <authorList>
            <consortium name="Pathogen Informatics"/>
        </authorList>
    </citation>
    <scope>NUCLEOTIDE SEQUENCE [LARGE SCALE GENOMIC DNA]</scope>
    <source>
        <strain evidence="1 2">NCTC11214</strain>
    </source>
</reference>
<evidence type="ECO:0000313" key="2">
    <source>
        <dbReference type="Proteomes" id="UP000281391"/>
    </source>
</evidence>
<protein>
    <submittedName>
        <fullName evidence="1">Uncharacterized protein</fullName>
    </submittedName>
</protein>
<accession>A0A3S4HWP9</accession>
<dbReference type="Proteomes" id="UP000281391">
    <property type="component" value="Chromosome"/>
</dbReference>
<evidence type="ECO:0000313" key="1">
    <source>
        <dbReference type="EMBL" id="VDZ66034.1"/>
    </source>
</evidence>
<name>A0A3S4HWP9_SEROD</name>
<dbReference type="EMBL" id="LR134117">
    <property type="protein sequence ID" value="VDZ66034.1"/>
    <property type="molecule type" value="Genomic_DNA"/>
</dbReference>
<proteinExistence type="predicted"/>
<gene>
    <name evidence="1" type="ORF">NCTC11214_05769</name>
</gene>
<organism evidence="1 2">
    <name type="scientific">Serratia odorifera</name>
    <dbReference type="NCBI Taxonomy" id="618"/>
    <lineage>
        <taxon>Bacteria</taxon>
        <taxon>Pseudomonadati</taxon>
        <taxon>Pseudomonadota</taxon>
        <taxon>Gammaproteobacteria</taxon>
        <taxon>Enterobacterales</taxon>
        <taxon>Yersiniaceae</taxon>
        <taxon>Serratia</taxon>
    </lineage>
</organism>